<dbReference type="KEGG" id="cgk:CGERO_05925"/>
<feature type="transmembrane region" description="Helical" evidence="1">
    <location>
        <begin position="81"/>
        <end position="99"/>
    </location>
</feature>
<evidence type="ECO:0000313" key="3">
    <source>
        <dbReference type="EMBL" id="AZA11492.1"/>
    </source>
</evidence>
<organism evidence="3 4">
    <name type="scientific">Corynebacterium gerontici</name>
    <dbReference type="NCBI Taxonomy" id="2079234"/>
    <lineage>
        <taxon>Bacteria</taxon>
        <taxon>Bacillati</taxon>
        <taxon>Actinomycetota</taxon>
        <taxon>Actinomycetes</taxon>
        <taxon>Mycobacteriales</taxon>
        <taxon>Corynebacteriaceae</taxon>
        <taxon>Corynebacterium</taxon>
    </lineage>
</organism>
<protein>
    <recommendedName>
        <fullName evidence="2">Low molecular weight protein antigen 6 PH domain-containing protein</fullName>
    </recommendedName>
</protein>
<accession>A0A3G6J0L0</accession>
<keyword evidence="1" id="KW-0812">Transmembrane</keyword>
<evidence type="ECO:0000259" key="2">
    <source>
        <dbReference type="Pfam" id="PF10756"/>
    </source>
</evidence>
<gene>
    <name evidence="3" type="ORF">CGERO_05925</name>
</gene>
<dbReference type="InterPro" id="IPR019692">
    <property type="entry name" value="CFP-6_PH"/>
</dbReference>
<reference evidence="3 4" key="1">
    <citation type="submission" date="2018-11" db="EMBL/GenBank/DDBJ databases">
        <authorList>
            <person name="Kleinhagauer T."/>
            <person name="Glaeser S.P."/>
            <person name="Spergser J."/>
            <person name="Ruckert C."/>
            <person name="Kaempfer P."/>
            <person name="Busse H.-J."/>
        </authorList>
    </citation>
    <scope>NUCLEOTIDE SEQUENCE [LARGE SCALE GENOMIC DNA]</scope>
    <source>
        <strain evidence="3 4">W8</strain>
    </source>
</reference>
<keyword evidence="1" id="KW-1133">Transmembrane helix</keyword>
<keyword evidence="1" id="KW-0472">Membrane</keyword>
<dbReference type="EMBL" id="CP033897">
    <property type="protein sequence ID" value="AZA11492.1"/>
    <property type="molecule type" value="Genomic_DNA"/>
</dbReference>
<feature type="transmembrane region" description="Helical" evidence="1">
    <location>
        <begin position="46"/>
        <end position="69"/>
    </location>
</feature>
<keyword evidence="4" id="KW-1185">Reference proteome</keyword>
<evidence type="ECO:0000256" key="1">
    <source>
        <dbReference type="SAM" id="Phobius"/>
    </source>
</evidence>
<name>A0A3G6J0L0_9CORY</name>
<proteinExistence type="predicted"/>
<evidence type="ECO:0000313" key="4">
    <source>
        <dbReference type="Proteomes" id="UP000271587"/>
    </source>
</evidence>
<feature type="domain" description="Low molecular weight protein antigen 6 PH" evidence="2">
    <location>
        <begin position="100"/>
        <end position="169"/>
    </location>
</feature>
<dbReference type="AlphaFoldDB" id="A0A3G6J0L0"/>
<dbReference type="Pfam" id="PF10756">
    <property type="entry name" value="bPH_6"/>
    <property type="match status" value="1"/>
</dbReference>
<dbReference type="Proteomes" id="UP000271587">
    <property type="component" value="Chromosome"/>
</dbReference>
<sequence length="179" mass="20193">MSEVDNINQRHRELSEEELQRYVAADAALTSSKPWKLSITSRKLRIRAMVSAGVIIALHVFLALVVAIGDTGTTVTVIDQWGYFLVGVLLAALVFIALWRPRVQVNEDGVEVRNFLGTKFYPWFVIYGLNFPEGARMARLELPDFEYVSLWALQSADGAQAVQDVKDFRALEAQYMPED</sequence>